<feature type="transmembrane region" description="Helical" evidence="5">
    <location>
        <begin position="153"/>
        <end position="177"/>
    </location>
</feature>
<dbReference type="GO" id="GO:0140359">
    <property type="term" value="F:ABC-type transporter activity"/>
    <property type="evidence" value="ECO:0007669"/>
    <property type="project" value="InterPro"/>
</dbReference>
<dbReference type="InterPro" id="IPR047817">
    <property type="entry name" value="ABC2_TM_bact-type"/>
</dbReference>
<comment type="subcellular location">
    <subcellularLocation>
        <location evidence="5">Cell inner membrane</location>
        <topology evidence="5">Multi-pass membrane protein</topology>
    </subcellularLocation>
    <subcellularLocation>
        <location evidence="1">Membrane</location>
        <topology evidence="1">Multi-pass membrane protein</topology>
    </subcellularLocation>
</comment>
<dbReference type="InterPro" id="IPR052522">
    <property type="entry name" value="ABC-2_transport_permease"/>
</dbReference>
<keyword evidence="3 5" id="KW-1133">Transmembrane helix</keyword>
<evidence type="ECO:0000313" key="7">
    <source>
        <dbReference type="EMBL" id="ETW13688.1"/>
    </source>
</evidence>
<reference evidence="7 8" key="1">
    <citation type="journal article" date="2014" name="Antonie Van Leeuwenhoek">
        <title>Roseivivax atlanticus sp. nov., isolated from surface seawater of the Atlantic Ocean.</title>
        <authorList>
            <person name="Li G."/>
            <person name="Lai Q."/>
            <person name="Liu X."/>
            <person name="Sun F."/>
            <person name="Shao Z."/>
        </authorList>
    </citation>
    <scope>NUCLEOTIDE SEQUENCE [LARGE SCALE GENOMIC DNA]</scope>
    <source>
        <strain evidence="7 8">22II-s10s</strain>
    </source>
</reference>
<comment type="caution">
    <text evidence="5">Lacks conserved residue(s) required for the propagation of feature annotation.</text>
</comment>
<feature type="transmembrane region" description="Helical" evidence="5">
    <location>
        <begin position="119"/>
        <end position="147"/>
    </location>
</feature>
<keyword evidence="8" id="KW-1185">Reference proteome</keyword>
<keyword evidence="5" id="KW-0813">Transport</keyword>
<dbReference type="PRINTS" id="PR00164">
    <property type="entry name" value="ABC2TRNSPORT"/>
</dbReference>
<dbReference type="STRING" id="1379903.ATO8_06646"/>
<protein>
    <recommendedName>
        <fullName evidence="5">Transport permease protein</fullName>
    </recommendedName>
</protein>
<feature type="transmembrane region" description="Helical" evidence="5">
    <location>
        <begin position="71"/>
        <end position="90"/>
    </location>
</feature>
<dbReference type="AlphaFoldDB" id="W4HMN6"/>
<comment type="similarity">
    <text evidence="5">Belongs to the ABC-2 integral membrane protein family.</text>
</comment>
<proteinExistence type="inferred from homology"/>
<evidence type="ECO:0000259" key="6">
    <source>
        <dbReference type="PROSITE" id="PS51012"/>
    </source>
</evidence>
<dbReference type="PATRIC" id="fig|1317118.6.peg.1377"/>
<dbReference type="PROSITE" id="PS51012">
    <property type="entry name" value="ABC_TM2"/>
    <property type="match status" value="1"/>
</dbReference>
<dbReference type="RefSeq" id="WP_043843073.1">
    <property type="nucleotide sequence ID" value="NZ_AQQW01000003.1"/>
</dbReference>
<keyword evidence="5" id="KW-1003">Cell membrane</keyword>
<comment type="caution">
    <text evidence="7">The sequence shown here is derived from an EMBL/GenBank/DDBJ whole genome shotgun (WGS) entry which is preliminary data.</text>
</comment>
<dbReference type="PANTHER" id="PTHR43332">
    <property type="entry name" value="INNER MEMBRANE TRANSPORT PERMEASE YADH-RELATED"/>
    <property type="match status" value="1"/>
</dbReference>
<name>W4HMN6_9RHOB</name>
<evidence type="ECO:0000256" key="1">
    <source>
        <dbReference type="ARBA" id="ARBA00004141"/>
    </source>
</evidence>
<evidence type="ECO:0000256" key="4">
    <source>
        <dbReference type="ARBA" id="ARBA00023136"/>
    </source>
</evidence>
<organism evidence="7 8">
    <name type="scientific">Roseivivax marinus</name>
    <dbReference type="NCBI Taxonomy" id="1379903"/>
    <lineage>
        <taxon>Bacteria</taxon>
        <taxon>Pseudomonadati</taxon>
        <taxon>Pseudomonadota</taxon>
        <taxon>Alphaproteobacteria</taxon>
        <taxon>Rhodobacterales</taxon>
        <taxon>Roseobacteraceae</taxon>
        <taxon>Roseivivax</taxon>
    </lineage>
</organism>
<gene>
    <name evidence="7" type="ORF">ATO8_06646</name>
</gene>
<dbReference type="eggNOG" id="COG0842">
    <property type="taxonomic scope" value="Bacteria"/>
</dbReference>
<evidence type="ECO:0000256" key="2">
    <source>
        <dbReference type="ARBA" id="ARBA00022692"/>
    </source>
</evidence>
<dbReference type="PANTHER" id="PTHR43332:SF2">
    <property type="entry name" value="INNER MEMBRANE TRANSPORT PERMEASE YADH"/>
    <property type="match status" value="1"/>
</dbReference>
<accession>W4HMN6</accession>
<evidence type="ECO:0000256" key="3">
    <source>
        <dbReference type="ARBA" id="ARBA00022989"/>
    </source>
</evidence>
<dbReference type="Proteomes" id="UP000019063">
    <property type="component" value="Unassembled WGS sequence"/>
</dbReference>
<keyword evidence="4 5" id="KW-0472">Membrane</keyword>
<dbReference type="PIRSF" id="PIRSF006648">
    <property type="entry name" value="DrrB"/>
    <property type="match status" value="1"/>
</dbReference>
<evidence type="ECO:0000313" key="8">
    <source>
        <dbReference type="Proteomes" id="UP000019063"/>
    </source>
</evidence>
<feature type="transmembrane region" description="Helical" evidence="5">
    <location>
        <begin position="41"/>
        <end position="59"/>
    </location>
</feature>
<feature type="transmembrane region" description="Helical" evidence="5">
    <location>
        <begin position="240"/>
        <end position="261"/>
    </location>
</feature>
<dbReference type="GO" id="GO:0043190">
    <property type="term" value="C:ATP-binding cassette (ABC) transporter complex"/>
    <property type="evidence" value="ECO:0007669"/>
    <property type="project" value="InterPro"/>
</dbReference>
<sequence>MSDIATYDPGARRFGRVNWLGLYTLCEREVKRFLNVWTQTLMAPLVTAGLFMVIFSIAIGPRRGEVMGVPFVTFIAPGILMMTVIQNAFANTSSSIVISKVQGNIVDTLMPPLSGGEMVLGYLAGGVARGLVVAVVIMLGLGLVLGLWPAHPIAAFAFVLLGAAFLAGLGMVAGIFAEKFDQMAAITNFVVTPLAFLSGTFYSVDALPPVMFEITHFNPIFYLIDGARWGMIGVSDSPPLMGFGISVVSVIAINLVAWSMFRRGYRLKD</sequence>
<evidence type="ECO:0000256" key="5">
    <source>
        <dbReference type="RuleBase" id="RU361157"/>
    </source>
</evidence>
<dbReference type="Pfam" id="PF01061">
    <property type="entry name" value="ABC2_membrane"/>
    <property type="match status" value="1"/>
</dbReference>
<feature type="domain" description="ABC transmembrane type-2" evidence="6">
    <location>
        <begin position="35"/>
        <end position="264"/>
    </location>
</feature>
<dbReference type="EMBL" id="AQQW01000003">
    <property type="protein sequence ID" value="ETW13688.1"/>
    <property type="molecule type" value="Genomic_DNA"/>
</dbReference>
<dbReference type="InterPro" id="IPR000412">
    <property type="entry name" value="ABC_2_transport"/>
</dbReference>
<keyword evidence="2 5" id="KW-0812">Transmembrane</keyword>
<dbReference type="InterPro" id="IPR013525">
    <property type="entry name" value="ABC2_TM"/>
</dbReference>